<name>A0A1I3Z7W5_9ACTN</name>
<evidence type="ECO:0000313" key="2">
    <source>
        <dbReference type="EMBL" id="SFK40117.1"/>
    </source>
</evidence>
<dbReference type="Gene3D" id="1.10.10.2840">
    <property type="entry name" value="PucR C-terminal helix-turn-helix domain"/>
    <property type="match status" value="1"/>
</dbReference>
<dbReference type="AlphaFoldDB" id="A0A1I3Z7W5"/>
<feature type="domain" description="PucR C-terminal helix-turn-helix" evidence="1">
    <location>
        <begin position="71"/>
        <end position="113"/>
    </location>
</feature>
<dbReference type="RefSeq" id="WP_093890041.1">
    <property type="nucleotide sequence ID" value="NZ_FOQY01000024.1"/>
</dbReference>
<gene>
    <name evidence="2" type="ORF">SAMN05216275_12448</name>
</gene>
<dbReference type="GeneID" id="96301409"/>
<keyword evidence="3" id="KW-1185">Reference proteome</keyword>
<dbReference type="EMBL" id="FOQY01000024">
    <property type="protein sequence ID" value="SFK40117.1"/>
    <property type="molecule type" value="Genomic_DNA"/>
</dbReference>
<reference evidence="3" key="1">
    <citation type="submission" date="2016-10" db="EMBL/GenBank/DDBJ databases">
        <authorList>
            <person name="Varghese N."/>
            <person name="Submissions S."/>
        </authorList>
    </citation>
    <scope>NUCLEOTIDE SEQUENCE [LARGE SCALE GENOMIC DNA]</scope>
    <source>
        <strain evidence="3">CGMCC 4.2126</strain>
    </source>
</reference>
<proteinExistence type="predicted"/>
<dbReference type="Pfam" id="PF13556">
    <property type="entry name" value="HTH_30"/>
    <property type="match status" value="1"/>
</dbReference>
<dbReference type="InterPro" id="IPR025736">
    <property type="entry name" value="PucR_C-HTH_dom"/>
</dbReference>
<accession>A0A1I3Z7W5</accession>
<organism evidence="2 3">
    <name type="scientific">Streptosporangium canum</name>
    <dbReference type="NCBI Taxonomy" id="324952"/>
    <lineage>
        <taxon>Bacteria</taxon>
        <taxon>Bacillati</taxon>
        <taxon>Actinomycetota</taxon>
        <taxon>Actinomycetes</taxon>
        <taxon>Streptosporangiales</taxon>
        <taxon>Streptosporangiaceae</taxon>
        <taxon>Streptosporangium</taxon>
    </lineage>
</organism>
<dbReference type="Proteomes" id="UP000199111">
    <property type="component" value="Unassembled WGS sequence"/>
</dbReference>
<sequence length="126" mass="13229">MQGLLLRLSTLDADAESAVRVIAYFDSLVRNHASVSVLLQATARLTQCPVGLADVRAVEELSRRPYGAEALEAVRALCAEGSVRRAAAAVHLHHSSLAARIARAEAVLGWSGDFARAAASSGSMFG</sequence>
<dbReference type="InterPro" id="IPR042070">
    <property type="entry name" value="PucR_C-HTH_sf"/>
</dbReference>
<evidence type="ECO:0000313" key="3">
    <source>
        <dbReference type="Proteomes" id="UP000199111"/>
    </source>
</evidence>
<evidence type="ECO:0000259" key="1">
    <source>
        <dbReference type="Pfam" id="PF13556"/>
    </source>
</evidence>
<protein>
    <submittedName>
        <fullName evidence="2">PucR C-terminal helix-turn-helix domain-containing protein</fullName>
    </submittedName>
</protein>